<proteinExistence type="predicted"/>
<evidence type="ECO:0000313" key="3">
    <source>
        <dbReference type="Proteomes" id="UP000254425"/>
    </source>
</evidence>
<protein>
    <submittedName>
        <fullName evidence="2">Spermidine synthase</fullName>
    </submittedName>
</protein>
<organism evidence="2 3">
    <name type="scientific">Streptomyces armeniacus</name>
    <dbReference type="NCBI Taxonomy" id="83291"/>
    <lineage>
        <taxon>Bacteria</taxon>
        <taxon>Bacillati</taxon>
        <taxon>Actinomycetota</taxon>
        <taxon>Actinomycetes</taxon>
        <taxon>Kitasatosporales</taxon>
        <taxon>Streptomycetaceae</taxon>
        <taxon>Streptomyces</taxon>
    </lineage>
</organism>
<dbReference type="GO" id="GO:0006596">
    <property type="term" value="P:polyamine biosynthetic process"/>
    <property type="evidence" value="ECO:0007669"/>
    <property type="project" value="UniProtKB-KW"/>
</dbReference>
<name>A0A345XM35_9ACTN</name>
<dbReference type="PANTHER" id="PTHR43317:SF3">
    <property type="entry name" value="BLR2883 PROTEIN"/>
    <property type="match status" value="1"/>
</dbReference>
<evidence type="ECO:0000256" key="1">
    <source>
        <dbReference type="ARBA" id="ARBA00023115"/>
    </source>
</evidence>
<keyword evidence="3" id="KW-1185">Reference proteome</keyword>
<accession>A0A345XM35</accession>
<dbReference type="RefSeq" id="WP_208877087.1">
    <property type="nucleotide sequence ID" value="NZ_CP031320.1"/>
</dbReference>
<dbReference type="EMBL" id="CP031320">
    <property type="protein sequence ID" value="AXK32701.1"/>
    <property type="molecule type" value="Genomic_DNA"/>
</dbReference>
<dbReference type="Proteomes" id="UP000254425">
    <property type="component" value="Chromosome"/>
</dbReference>
<reference evidence="2 3" key="1">
    <citation type="submission" date="2018-07" db="EMBL/GenBank/DDBJ databases">
        <title>Draft genome of the type strain Streptomyces armeniacus ATCC 15676.</title>
        <authorList>
            <person name="Labana P."/>
            <person name="Gosse J.T."/>
            <person name="Boddy C.N."/>
        </authorList>
    </citation>
    <scope>NUCLEOTIDE SEQUENCE [LARGE SCALE GENOMIC DNA]</scope>
    <source>
        <strain evidence="2 3">ATCC 15676</strain>
    </source>
</reference>
<dbReference type="Gene3D" id="3.40.50.150">
    <property type="entry name" value="Vaccinia Virus protein VP39"/>
    <property type="match status" value="1"/>
</dbReference>
<dbReference type="AlphaFoldDB" id="A0A345XM35"/>
<keyword evidence="1" id="KW-0620">Polyamine biosynthesis</keyword>
<dbReference type="PANTHER" id="PTHR43317">
    <property type="entry name" value="THERMOSPERMINE SYNTHASE ACAULIS5"/>
    <property type="match status" value="1"/>
</dbReference>
<evidence type="ECO:0000313" key="2">
    <source>
        <dbReference type="EMBL" id="AXK32701.1"/>
    </source>
</evidence>
<dbReference type="KEGG" id="sarm:DVA86_08610"/>
<gene>
    <name evidence="2" type="ORF">DVA86_08610</name>
</gene>
<dbReference type="InterPro" id="IPR029063">
    <property type="entry name" value="SAM-dependent_MTases_sf"/>
</dbReference>
<sequence>MSARFEEIDWRPTPMGDISLRRRREPVSGEDVYEVKLGDEFLMSSLFTAGEIALTRLGLAEAAPDAELDVAVGGLGLGYTAQTALDDPRVRSLIVVEALGEVIEWHERGLVPLGGPLTSDPRCRLVHGDFFASVADPHGLDPYEPGRRFHAVLLDIDHSPRHVLHPRHAALYEPSGLRTLAELLHPGGVFALWSNDPPDDEFTLALTRVFAQAEAHVVEFDNPLQGGMATNTVYVARNTPPGCRVEDMGRQ</sequence>
<dbReference type="SUPFAM" id="SSF53335">
    <property type="entry name" value="S-adenosyl-L-methionine-dependent methyltransferases"/>
    <property type="match status" value="1"/>
</dbReference>